<dbReference type="RefSeq" id="WP_168875623.1">
    <property type="nucleotide sequence ID" value="NZ_JABAIM010000001.1"/>
</dbReference>
<evidence type="ECO:0000313" key="2">
    <source>
        <dbReference type="EMBL" id="NLR73975.1"/>
    </source>
</evidence>
<dbReference type="Proteomes" id="UP000587991">
    <property type="component" value="Unassembled WGS sequence"/>
</dbReference>
<evidence type="ECO:0000256" key="1">
    <source>
        <dbReference type="SAM" id="SignalP"/>
    </source>
</evidence>
<gene>
    <name evidence="2" type="ORF">HF682_02220</name>
</gene>
<feature type="signal peptide" evidence="1">
    <location>
        <begin position="1"/>
        <end position="21"/>
    </location>
</feature>
<sequence>MPMRKHRAGLMMLFVVPMLHAAPLSPVLRALSVPADTTQTNVAWQDAEKLPQTVWKWSRQQISDHGYTLQGKIMLPLAKGSVPAWIELKGARLYVAVAELQLDARRAQGMAMLQGEPVQALRTSCDEDSATYQFRFFKVADKGRKPMYVSFEYSQGAAGEGSEVWRLGPDAESVLGERCKVQG</sequence>
<name>A0A847S5B1_9NEIS</name>
<accession>A0A847S5B1</accession>
<comment type="caution">
    <text evidence="2">The sequence shown here is derived from an EMBL/GenBank/DDBJ whole genome shotgun (WGS) entry which is preliminary data.</text>
</comment>
<proteinExistence type="predicted"/>
<dbReference type="EMBL" id="JABAIM010000001">
    <property type="protein sequence ID" value="NLR73975.1"/>
    <property type="molecule type" value="Genomic_DNA"/>
</dbReference>
<keyword evidence="1" id="KW-0732">Signal</keyword>
<evidence type="ECO:0000313" key="3">
    <source>
        <dbReference type="Proteomes" id="UP000587991"/>
    </source>
</evidence>
<dbReference type="AlphaFoldDB" id="A0A847S5B1"/>
<organism evidence="2 3">
    <name type="scientific">Leeia aquatica</name>
    <dbReference type="NCBI Taxonomy" id="2725557"/>
    <lineage>
        <taxon>Bacteria</taxon>
        <taxon>Pseudomonadati</taxon>
        <taxon>Pseudomonadota</taxon>
        <taxon>Betaproteobacteria</taxon>
        <taxon>Neisseriales</taxon>
        <taxon>Leeiaceae</taxon>
        <taxon>Leeia</taxon>
    </lineage>
</organism>
<feature type="chain" id="PRO_5032328829" evidence="1">
    <location>
        <begin position="22"/>
        <end position="183"/>
    </location>
</feature>
<protein>
    <submittedName>
        <fullName evidence="2">Uncharacterized protein</fullName>
    </submittedName>
</protein>
<keyword evidence="3" id="KW-1185">Reference proteome</keyword>
<reference evidence="2 3" key="1">
    <citation type="submission" date="2020-04" db="EMBL/GenBank/DDBJ databases">
        <title>Draft genome of Leeia sp. IMCC25680.</title>
        <authorList>
            <person name="Song J."/>
            <person name="Cho J.-C."/>
        </authorList>
    </citation>
    <scope>NUCLEOTIDE SEQUENCE [LARGE SCALE GENOMIC DNA]</scope>
    <source>
        <strain evidence="2 3">IMCC25680</strain>
    </source>
</reference>